<feature type="signal peptide" evidence="2">
    <location>
        <begin position="1"/>
        <end position="23"/>
    </location>
</feature>
<dbReference type="HOGENOM" id="CLU_2412657_0_0_1"/>
<gene>
    <name evidence="3 4" type="primary">Sbsn</name>
</gene>
<dbReference type="GeneTree" id="ENSGT00440000039148"/>
<keyword evidence="6 7" id="KW-1267">Proteomics identification</keyword>
<evidence type="ECO:0000256" key="2">
    <source>
        <dbReference type="SAM" id="SignalP"/>
    </source>
</evidence>
<keyword evidence="2" id="KW-0732">Signal</keyword>
<organism evidence="3 5">
    <name type="scientific">Mus musculus</name>
    <name type="common">Mouse</name>
    <dbReference type="NCBI Taxonomy" id="10090"/>
    <lineage>
        <taxon>Eukaryota</taxon>
        <taxon>Metazoa</taxon>
        <taxon>Chordata</taxon>
        <taxon>Craniata</taxon>
        <taxon>Vertebrata</taxon>
        <taxon>Euteleostomi</taxon>
        <taxon>Mammalia</taxon>
        <taxon>Eutheria</taxon>
        <taxon>Euarchontoglires</taxon>
        <taxon>Glires</taxon>
        <taxon>Rodentia</taxon>
        <taxon>Myomorpha</taxon>
        <taxon>Muroidea</taxon>
        <taxon>Muridae</taxon>
        <taxon>Murinae</taxon>
        <taxon>Mus</taxon>
        <taxon>Mus</taxon>
    </lineage>
</organism>
<dbReference type="Bgee" id="ENSMUSG00000046056">
    <property type="expression patterns" value="Expressed in lip and 98 other cell types or tissues"/>
</dbReference>
<feature type="region of interest" description="Disordered" evidence="1">
    <location>
        <begin position="40"/>
        <end position="61"/>
    </location>
</feature>
<feature type="chain" id="PRO_5004522643" evidence="2">
    <location>
        <begin position="24"/>
        <end position="92"/>
    </location>
</feature>
<proteinExistence type="evidence at protein level"/>
<evidence type="ECO:0000256" key="1">
    <source>
        <dbReference type="SAM" id="MobiDB-lite"/>
    </source>
</evidence>
<evidence type="ECO:0007829" key="6">
    <source>
        <dbReference type="PeptideAtlas" id="S4R1Y7"/>
    </source>
</evidence>
<protein>
    <submittedName>
        <fullName evidence="3">Suprabasin</fullName>
    </submittedName>
</protein>
<dbReference type="PeptideAtlas" id="S4R1Y7"/>
<name>S4R1Y7_MOUSE</name>
<reference evidence="3" key="3">
    <citation type="submission" date="2025-08" db="UniProtKB">
        <authorList>
            <consortium name="Ensembl"/>
        </authorList>
    </citation>
    <scope>IDENTIFICATION</scope>
    <source>
        <strain evidence="3">C57BL/6J</strain>
    </source>
</reference>
<evidence type="ECO:0007829" key="7">
    <source>
        <dbReference type="ProteomicsDB" id="S4R1Y7"/>
    </source>
</evidence>
<dbReference type="MGI" id="MGI:2446326">
    <property type="gene designation" value="Sbsn"/>
</dbReference>
<keyword evidence="5" id="KW-1185">Reference proteome</keyword>
<sequence length="92" mass="9556">MYLVSLLSSCCLLVLLGTLPARAAHEDPVEKVIEGFSRGLSNAEREGSHQGQGGYGGQHGGAATTTVVSGASVNKPFINFPALWRSIAATMP</sequence>
<dbReference type="PANTHER" id="PTHR23243:SF3">
    <property type="entry name" value="SUPRABASIN"/>
    <property type="match status" value="1"/>
</dbReference>
<dbReference type="AGR" id="MGI:2446326"/>
<dbReference type="PANTHER" id="PTHR23243">
    <property type="entry name" value="SUPRABASAL-SPECIFIC PROTEIN SUPRABASIN"/>
    <property type="match status" value="1"/>
</dbReference>
<reference evidence="3 5" key="2">
    <citation type="journal article" date="2011" name="PLoS Biol.">
        <title>Modernizing reference genome assemblies.</title>
        <authorList>
            <person name="Church D.M."/>
            <person name="Schneider V.A."/>
            <person name="Graves T."/>
            <person name="Auger K."/>
            <person name="Cunningham F."/>
            <person name="Bouk N."/>
            <person name="Chen H.C."/>
            <person name="Agarwala R."/>
            <person name="McLaren W.M."/>
            <person name="Ritchie G.R."/>
            <person name="Albracht D."/>
            <person name="Kremitzki M."/>
            <person name="Rock S."/>
            <person name="Kotkiewicz H."/>
            <person name="Kremitzki C."/>
            <person name="Wollam A."/>
            <person name="Trani L."/>
            <person name="Fulton L."/>
            <person name="Fulton R."/>
            <person name="Matthews L."/>
            <person name="Whitehead S."/>
            <person name="Chow W."/>
            <person name="Torrance J."/>
            <person name="Dunn M."/>
            <person name="Harden G."/>
            <person name="Threadgold G."/>
            <person name="Wood J."/>
            <person name="Collins J."/>
            <person name="Heath P."/>
            <person name="Griffiths G."/>
            <person name="Pelan S."/>
            <person name="Grafham D."/>
            <person name="Eichler E.E."/>
            <person name="Weinstock G."/>
            <person name="Mardis E.R."/>
            <person name="Wilson R.K."/>
            <person name="Howe K."/>
            <person name="Flicek P."/>
            <person name="Hubbard T."/>
        </authorList>
    </citation>
    <scope>NUCLEOTIDE SEQUENCE [LARGE SCALE GENOMIC DNA]</scope>
    <source>
        <strain evidence="3 5">C57BL/6J</strain>
    </source>
</reference>
<dbReference type="VEuPathDB" id="HostDB:ENSMUSG00000046056"/>
<dbReference type="Ensembl" id="ENSMUST00000182227.8">
    <property type="protein sequence ID" value="ENSMUSP00000138427.2"/>
    <property type="gene ID" value="ENSMUSG00000046056.16"/>
</dbReference>
<dbReference type="ProteomicsDB" id="316754"/>
<accession>S4R1Y7</accession>
<dbReference type="InterPro" id="IPR024153">
    <property type="entry name" value="Suprabasin"/>
</dbReference>
<dbReference type="AlphaFoldDB" id="S4R1Y7"/>
<dbReference type="Antibodypedia" id="54088">
    <property type="antibodies" value="108 antibodies from 17 providers"/>
</dbReference>
<dbReference type="Proteomes" id="UP000000589">
    <property type="component" value="Chromosome 7"/>
</dbReference>
<reference evidence="3 5" key="1">
    <citation type="journal article" date="2009" name="PLoS Biol.">
        <title>Lineage-specific biology revealed by a finished genome assembly of the mouse.</title>
        <authorList>
            <consortium name="Mouse Genome Sequencing Consortium"/>
            <person name="Church D.M."/>
            <person name="Goodstadt L."/>
            <person name="Hillier L.W."/>
            <person name="Zody M.C."/>
            <person name="Goldstein S."/>
            <person name="She X."/>
            <person name="Bult C.J."/>
            <person name="Agarwala R."/>
            <person name="Cherry J.L."/>
            <person name="DiCuccio M."/>
            <person name="Hlavina W."/>
            <person name="Kapustin Y."/>
            <person name="Meric P."/>
            <person name="Maglott D."/>
            <person name="Birtle Z."/>
            <person name="Marques A.C."/>
            <person name="Graves T."/>
            <person name="Zhou S."/>
            <person name="Teague B."/>
            <person name="Potamousis K."/>
            <person name="Churas C."/>
            <person name="Place M."/>
            <person name="Herschleb J."/>
            <person name="Runnheim R."/>
            <person name="Forrest D."/>
            <person name="Amos-Landgraf J."/>
            <person name="Schwartz D.C."/>
            <person name="Cheng Z."/>
            <person name="Lindblad-Toh K."/>
            <person name="Eichler E.E."/>
            <person name="Ponting C.P."/>
        </authorList>
    </citation>
    <scope>NUCLEOTIDE SEQUENCE [LARGE SCALE GENOMIC DNA]</scope>
    <source>
        <strain evidence="3 5">C57BL/6J</strain>
    </source>
</reference>
<dbReference type="ExpressionAtlas" id="S4R1Y7">
    <property type="expression patterns" value="baseline and differential"/>
</dbReference>
<feature type="compositionally biased region" description="Gly residues" evidence="1">
    <location>
        <begin position="50"/>
        <end position="60"/>
    </location>
</feature>
<evidence type="ECO:0000313" key="5">
    <source>
        <dbReference type="Proteomes" id="UP000000589"/>
    </source>
</evidence>
<reference evidence="3" key="4">
    <citation type="submission" date="2025-09" db="UniProtKB">
        <authorList>
            <consortium name="Ensembl"/>
        </authorList>
    </citation>
    <scope>IDENTIFICATION</scope>
    <source>
        <strain evidence="3">C57BL/6J</strain>
    </source>
</reference>
<evidence type="ECO:0000313" key="4">
    <source>
        <dbReference type="MGI" id="MGI:2446326"/>
    </source>
</evidence>
<evidence type="ECO:0000313" key="3">
    <source>
        <dbReference type="Ensembl" id="ENSMUSP00000138427.2"/>
    </source>
</evidence>